<keyword evidence="3" id="KW-1185">Reference proteome</keyword>
<name>A0A9D4BS22_DREPO</name>
<reference evidence="2" key="1">
    <citation type="journal article" date="2019" name="bioRxiv">
        <title>The Genome of the Zebra Mussel, Dreissena polymorpha: A Resource for Invasive Species Research.</title>
        <authorList>
            <person name="McCartney M.A."/>
            <person name="Auch B."/>
            <person name="Kono T."/>
            <person name="Mallez S."/>
            <person name="Zhang Y."/>
            <person name="Obille A."/>
            <person name="Becker A."/>
            <person name="Abrahante J.E."/>
            <person name="Garbe J."/>
            <person name="Badalamenti J.P."/>
            <person name="Herman A."/>
            <person name="Mangelson H."/>
            <person name="Liachko I."/>
            <person name="Sullivan S."/>
            <person name="Sone E.D."/>
            <person name="Koren S."/>
            <person name="Silverstein K.A.T."/>
            <person name="Beckman K.B."/>
            <person name="Gohl D.M."/>
        </authorList>
    </citation>
    <scope>NUCLEOTIDE SEQUENCE</scope>
    <source>
        <strain evidence="2">Duluth1</strain>
        <tissue evidence="2">Whole animal</tissue>
    </source>
</reference>
<reference evidence="2" key="2">
    <citation type="submission" date="2020-11" db="EMBL/GenBank/DDBJ databases">
        <authorList>
            <person name="McCartney M.A."/>
            <person name="Auch B."/>
            <person name="Kono T."/>
            <person name="Mallez S."/>
            <person name="Becker A."/>
            <person name="Gohl D.M."/>
            <person name="Silverstein K.A.T."/>
            <person name="Koren S."/>
            <person name="Bechman K.B."/>
            <person name="Herman A."/>
            <person name="Abrahante J.E."/>
            <person name="Garbe J."/>
        </authorList>
    </citation>
    <scope>NUCLEOTIDE SEQUENCE</scope>
    <source>
        <strain evidence="2">Duluth1</strain>
        <tissue evidence="2">Whole animal</tissue>
    </source>
</reference>
<evidence type="ECO:0000313" key="2">
    <source>
        <dbReference type="EMBL" id="KAH3706009.1"/>
    </source>
</evidence>
<proteinExistence type="predicted"/>
<gene>
    <name evidence="2" type="ORF">DPMN_065388</name>
</gene>
<feature type="region of interest" description="Disordered" evidence="1">
    <location>
        <begin position="38"/>
        <end position="57"/>
    </location>
</feature>
<protein>
    <submittedName>
        <fullName evidence="2">Uncharacterized protein</fullName>
    </submittedName>
</protein>
<evidence type="ECO:0000256" key="1">
    <source>
        <dbReference type="SAM" id="MobiDB-lite"/>
    </source>
</evidence>
<dbReference type="EMBL" id="JAIWYP010000014">
    <property type="protein sequence ID" value="KAH3706009.1"/>
    <property type="molecule type" value="Genomic_DNA"/>
</dbReference>
<comment type="caution">
    <text evidence="2">The sequence shown here is derived from an EMBL/GenBank/DDBJ whole genome shotgun (WGS) entry which is preliminary data.</text>
</comment>
<dbReference type="Proteomes" id="UP000828390">
    <property type="component" value="Unassembled WGS sequence"/>
</dbReference>
<dbReference type="AlphaFoldDB" id="A0A9D4BS22"/>
<accession>A0A9D4BS22</accession>
<sequence>MYNTDTPELKEVILKQDDQRGLTSVPTCSATMQVTSDLPGEARGRAPGKKELKVETRAATDDDLQKRKIVLTNKGYTVNARETSSYSVTGEWSACLGEICGGTASLGDIIIGYDNRSFVFSVQYEPC</sequence>
<evidence type="ECO:0000313" key="3">
    <source>
        <dbReference type="Proteomes" id="UP000828390"/>
    </source>
</evidence>
<organism evidence="2 3">
    <name type="scientific">Dreissena polymorpha</name>
    <name type="common">Zebra mussel</name>
    <name type="synonym">Mytilus polymorpha</name>
    <dbReference type="NCBI Taxonomy" id="45954"/>
    <lineage>
        <taxon>Eukaryota</taxon>
        <taxon>Metazoa</taxon>
        <taxon>Spiralia</taxon>
        <taxon>Lophotrochozoa</taxon>
        <taxon>Mollusca</taxon>
        <taxon>Bivalvia</taxon>
        <taxon>Autobranchia</taxon>
        <taxon>Heteroconchia</taxon>
        <taxon>Euheterodonta</taxon>
        <taxon>Imparidentia</taxon>
        <taxon>Neoheterodontei</taxon>
        <taxon>Myida</taxon>
        <taxon>Dreissenoidea</taxon>
        <taxon>Dreissenidae</taxon>
        <taxon>Dreissena</taxon>
    </lineage>
</organism>
<feature type="compositionally biased region" description="Basic and acidic residues" evidence="1">
    <location>
        <begin position="40"/>
        <end position="57"/>
    </location>
</feature>